<keyword evidence="4 7" id="KW-0687">Ribonucleoprotein</keyword>
<dbReference type="InterPro" id="IPR001209">
    <property type="entry name" value="Ribosomal_uS14"/>
</dbReference>
<evidence type="ECO:0000256" key="4">
    <source>
        <dbReference type="ARBA" id="ARBA00023274"/>
    </source>
</evidence>
<comment type="subunit">
    <text evidence="6 7">Part of the 30S ribosomal subunit. Contacts proteins S3 and S10.</text>
</comment>
<keyword evidence="7" id="KW-0694">RNA-binding</keyword>
<dbReference type="Proteomes" id="UP000315782">
    <property type="component" value="Unassembled WGS sequence"/>
</dbReference>
<comment type="caution">
    <text evidence="8">The sequence shown here is derived from an EMBL/GenBank/DDBJ whole genome shotgun (WGS) entry which is preliminary data.</text>
</comment>
<protein>
    <recommendedName>
        <fullName evidence="5 7">Small ribosomal subunit protein uS14</fullName>
    </recommendedName>
</protein>
<evidence type="ECO:0000256" key="6">
    <source>
        <dbReference type="ARBA" id="ARBA00047110"/>
    </source>
</evidence>
<accession>A0A520MJU5</accession>
<comment type="function">
    <text evidence="1 7">Binds 16S rRNA, required for the assembly of 30S particles and may also be responsible for determining the conformation of the 16S rRNA at the A site.</text>
</comment>
<dbReference type="GO" id="GO:0005737">
    <property type="term" value="C:cytoplasm"/>
    <property type="evidence" value="ECO:0007669"/>
    <property type="project" value="UniProtKB-ARBA"/>
</dbReference>
<reference evidence="8 9" key="1">
    <citation type="submission" date="2019-02" db="EMBL/GenBank/DDBJ databases">
        <title>Prokaryotic population dynamics and viral predation in marine succession experiment using metagenomics: the confinement effect.</title>
        <authorList>
            <person name="Haro-Moreno J.M."/>
            <person name="Rodriguez-Valera F."/>
            <person name="Lopez-Perez M."/>
        </authorList>
    </citation>
    <scope>NUCLEOTIDE SEQUENCE [LARGE SCALE GENOMIC DNA]</scope>
    <source>
        <strain evidence="8">MED-G163</strain>
    </source>
</reference>
<evidence type="ECO:0000313" key="8">
    <source>
        <dbReference type="EMBL" id="RZO21490.1"/>
    </source>
</evidence>
<dbReference type="AlphaFoldDB" id="A0A520MJU5"/>
<sequence length="101" mass="11510">MAKKSMIAREVKRIKTVAKYADKRASLKAIMSDQNASSEERYEASVKFQKLPRNSSPSRVVRRCQITGRPHAVYRKFGLSRIKLREAAMRGDIPGLVKSSW</sequence>
<dbReference type="Pfam" id="PF00253">
    <property type="entry name" value="Ribosomal_S14"/>
    <property type="match status" value="1"/>
</dbReference>
<evidence type="ECO:0000313" key="9">
    <source>
        <dbReference type="Proteomes" id="UP000315782"/>
    </source>
</evidence>
<evidence type="ECO:0000256" key="2">
    <source>
        <dbReference type="ARBA" id="ARBA00009083"/>
    </source>
</evidence>
<dbReference type="GO" id="GO:0019843">
    <property type="term" value="F:rRNA binding"/>
    <property type="evidence" value="ECO:0007669"/>
    <property type="project" value="UniProtKB-UniRule"/>
</dbReference>
<dbReference type="PANTHER" id="PTHR19836:SF19">
    <property type="entry name" value="SMALL RIBOSOMAL SUBUNIT PROTEIN US14M"/>
    <property type="match status" value="1"/>
</dbReference>
<evidence type="ECO:0000256" key="5">
    <source>
        <dbReference type="ARBA" id="ARBA00035167"/>
    </source>
</evidence>
<gene>
    <name evidence="7" type="primary">rpsN</name>
    <name evidence="8" type="ORF">EVA96_01225</name>
</gene>
<dbReference type="FunFam" id="1.10.287.1480:FF:000001">
    <property type="entry name" value="30S ribosomal protein S14"/>
    <property type="match status" value="1"/>
</dbReference>
<dbReference type="GO" id="GO:0015935">
    <property type="term" value="C:small ribosomal subunit"/>
    <property type="evidence" value="ECO:0007669"/>
    <property type="project" value="TreeGrafter"/>
</dbReference>
<organism evidence="8 9">
    <name type="scientific">SAR86 cluster bacterium</name>
    <dbReference type="NCBI Taxonomy" id="2030880"/>
    <lineage>
        <taxon>Bacteria</taxon>
        <taxon>Pseudomonadati</taxon>
        <taxon>Pseudomonadota</taxon>
        <taxon>Gammaproteobacteria</taxon>
        <taxon>SAR86 cluster</taxon>
    </lineage>
</organism>
<dbReference type="SUPFAM" id="SSF57716">
    <property type="entry name" value="Glucocorticoid receptor-like (DNA-binding domain)"/>
    <property type="match status" value="1"/>
</dbReference>
<name>A0A520MJU5_9GAMM</name>
<dbReference type="EMBL" id="SHBI01000003">
    <property type="protein sequence ID" value="RZO21490.1"/>
    <property type="molecule type" value="Genomic_DNA"/>
</dbReference>
<keyword evidence="3 7" id="KW-0689">Ribosomal protein</keyword>
<dbReference type="PANTHER" id="PTHR19836">
    <property type="entry name" value="30S RIBOSOMAL PROTEIN S14"/>
    <property type="match status" value="1"/>
</dbReference>
<keyword evidence="7" id="KW-0699">rRNA-binding</keyword>
<dbReference type="Gene3D" id="1.10.287.1480">
    <property type="match status" value="1"/>
</dbReference>
<dbReference type="InterPro" id="IPR018271">
    <property type="entry name" value="Ribosomal_uS14_CS"/>
</dbReference>
<comment type="similarity">
    <text evidence="2 7">Belongs to the universal ribosomal protein uS14 family.</text>
</comment>
<proteinExistence type="inferred from homology"/>
<dbReference type="GO" id="GO:0003735">
    <property type="term" value="F:structural constituent of ribosome"/>
    <property type="evidence" value="ECO:0007669"/>
    <property type="project" value="InterPro"/>
</dbReference>
<dbReference type="PROSITE" id="PS00527">
    <property type="entry name" value="RIBOSOMAL_S14"/>
    <property type="match status" value="1"/>
</dbReference>
<dbReference type="GO" id="GO:0006412">
    <property type="term" value="P:translation"/>
    <property type="evidence" value="ECO:0007669"/>
    <property type="project" value="UniProtKB-UniRule"/>
</dbReference>
<dbReference type="HAMAP" id="MF_00537">
    <property type="entry name" value="Ribosomal_uS14_1"/>
    <property type="match status" value="1"/>
</dbReference>
<dbReference type="NCBIfam" id="NF006477">
    <property type="entry name" value="PRK08881.1"/>
    <property type="match status" value="1"/>
</dbReference>
<dbReference type="InterPro" id="IPR023036">
    <property type="entry name" value="Ribosomal_uS14_bac/plastid"/>
</dbReference>
<evidence type="ECO:0000256" key="1">
    <source>
        <dbReference type="ARBA" id="ARBA00003686"/>
    </source>
</evidence>
<evidence type="ECO:0000256" key="7">
    <source>
        <dbReference type="HAMAP-Rule" id="MF_00537"/>
    </source>
</evidence>
<evidence type="ECO:0000256" key="3">
    <source>
        <dbReference type="ARBA" id="ARBA00022980"/>
    </source>
</evidence>